<protein>
    <submittedName>
        <fullName evidence="2">Uncharacterized protein</fullName>
    </submittedName>
</protein>
<reference evidence="3 4" key="1">
    <citation type="submission" date="2016-10" db="EMBL/GenBank/DDBJ databases">
        <authorList>
            <person name="Varghese N."/>
            <person name="Submissions S."/>
        </authorList>
    </citation>
    <scope>NUCLEOTIDE SEQUENCE [LARGE SCALE GENOMIC DNA]</scope>
    <source>
        <strain evidence="3 4">DSM 2260</strain>
    </source>
</reference>
<dbReference type="EMBL" id="FNAJ01000014">
    <property type="protein sequence ID" value="SDE90761.1"/>
    <property type="molecule type" value="Genomic_DNA"/>
</dbReference>
<reference evidence="2 5" key="2">
    <citation type="submission" date="2019-07" db="EMBL/GenBank/DDBJ databases">
        <title>Whole genome shotgun sequence of Myxococcus virescens NBRC 100334.</title>
        <authorList>
            <person name="Hosoyama A."/>
            <person name="Uohara A."/>
            <person name="Ohji S."/>
            <person name="Ichikawa N."/>
        </authorList>
    </citation>
    <scope>NUCLEOTIDE SEQUENCE [LARGE SCALE GENOMIC DNA]</scope>
    <source>
        <strain evidence="2 5">NBRC 100334</strain>
    </source>
</reference>
<dbReference type="AlphaFoldDB" id="A0A511HKH7"/>
<accession>A0A511HKH7</accession>
<comment type="caution">
    <text evidence="2">The sequence shown here is derived from an EMBL/GenBank/DDBJ whole genome shotgun (WGS) entry which is preliminary data.</text>
</comment>
<keyword evidence="1" id="KW-1133">Transmembrane helix</keyword>
<evidence type="ECO:0000313" key="3">
    <source>
        <dbReference type="EMBL" id="SDE90761.1"/>
    </source>
</evidence>
<keyword evidence="1" id="KW-0812">Transmembrane</keyword>
<keyword evidence="1" id="KW-0472">Membrane</keyword>
<evidence type="ECO:0000256" key="1">
    <source>
        <dbReference type="SAM" id="Phobius"/>
    </source>
</evidence>
<evidence type="ECO:0000313" key="5">
    <source>
        <dbReference type="Proteomes" id="UP000321224"/>
    </source>
</evidence>
<dbReference type="RefSeq" id="WP_090493518.1">
    <property type="nucleotide sequence ID" value="NZ_BJVY01000042.1"/>
</dbReference>
<gene>
    <name evidence="2" type="ORF">MVI01_58550</name>
    <name evidence="3" type="ORF">SAMN04488504_114144</name>
</gene>
<organism evidence="2 5">
    <name type="scientific">Myxococcus virescens</name>
    <dbReference type="NCBI Taxonomy" id="83456"/>
    <lineage>
        <taxon>Bacteria</taxon>
        <taxon>Pseudomonadati</taxon>
        <taxon>Myxococcota</taxon>
        <taxon>Myxococcia</taxon>
        <taxon>Myxococcales</taxon>
        <taxon>Cystobacterineae</taxon>
        <taxon>Myxococcaceae</taxon>
        <taxon>Myxococcus</taxon>
    </lineage>
</organism>
<evidence type="ECO:0000313" key="4">
    <source>
        <dbReference type="Proteomes" id="UP000198717"/>
    </source>
</evidence>
<sequence>MEIYSSSQNKQKTLKPREVYYSRTKLIIGAVIWTVASGLCGILTFRLANSPGVMALCGAVNLCMVWMLYNCIRPLGNLDKPALIIGRDGIRFEDGLLIEWADMTENMYYSQSYMGIPTLKMIQIKTTLDKPKTKKMRVAALDIDSDEYLELCDTYSKRAALAPARA</sequence>
<dbReference type="EMBL" id="BJVY01000042">
    <property type="protein sequence ID" value="GEL74071.1"/>
    <property type="molecule type" value="Genomic_DNA"/>
</dbReference>
<proteinExistence type="predicted"/>
<evidence type="ECO:0000313" key="2">
    <source>
        <dbReference type="EMBL" id="GEL74071.1"/>
    </source>
</evidence>
<dbReference type="Proteomes" id="UP000321224">
    <property type="component" value="Unassembled WGS sequence"/>
</dbReference>
<feature type="transmembrane region" description="Helical" evidence="1">
    <location>
        <begin position="53"/>
        <end position="72"/>
    </location>
</feature>
<keyword evidence="4" id="KW-1185">Reference proteome</keyword>
<dbReference type="Proteomes" id="UP000198717">
    <property type="component" value="Unassembled WGS sequence"/>
</dbReference>
<feature type="transmembrane region" description="Helical" evidence="1">
    <location>
        <begin position="26"/>
        <end position="47"/>
    </location>
</feature>
<name>A0A511HKH7_9BACT</name>